<proteinExistence type="predicted"/>
<name>A0A8S2X321_9BILA</name>
<dbReference type="EMBL" id="CAJOBI010075288">
    <property type="protein sequence ID" value="CAF4475540.1"/>
    <property type="molecule type" value="Genomic_DNA"/>
</dbReference>
<accession>A0A8S2X321</accession>
<protein>
    <submittedName>
        <fullName evidence="1">Uncharacterized protein</fullName>
    </submittedName>
</protein>
<comment type="caution">
    <text evidence="1">The sequence shown here is derived from an EMBL/GenBank/DDBJ whole genome shotgun (WGS) entry which is preliminary data.</text>
</comment>
<feature type="non-terminal residue" evidence="1">
    <location>
        <position position="1"/>
    </location>
</feature>
<reference evidence="1" key="1">
    <citation type="submission" date="2021-02" db="EMBL/GenBank/DDBJ databases">
        <authorList>
            <person name="Nowell W R."/>
        </authorList>
    </citation>
    <scope>NUCLEOTIDE SEQUENCE</scope>
</reference>
<sequence length="61" mass="7032">INFSPFDIVIQSDHIIEQNQLFAAILPRAAGNKHTLTSVYRTRQNPEYQEALGKRKQLTSY</sequence>
<dbReference type="Proteomes" id="UP000676336">
    <property type="component" value="Unassembled WGS sequence"/>
</dbReference>
<dbReference type="AlphaFoldDB" id="A0A8S2X321"/>
<evidence type="ECO:0000313" key="1">
    <source>
        <dbReference type="EMBL" id="CAF4475540.1"/>
    </source>
</evidence>
<evidence type="ECO:0000313" key="2">
    <source>
        <dbReference type="Proteomes" id="UP000676336"/>
    </source>
</evidence>
<gene>
    <name evidence="1" type="ORF">SMN809_LOCUS33797</name>
</gene>
<organism evidence="1 2">
    <name type="scientific">Rotaria magnacalcarata</name>
    <dbReference type="NCBI Taxonomy" id="392030"/>
    <lineage>
        <taxon>Eukaryota</taxon>
        <taxon>Metazoa</taxon>
        <taxon>Spiralia</taxon>
        <taxon>Gnathifera</taxon>
        <taxon>Rotifera</taxon>
        <taxon>Eurotatoria</taxon>
        <taxon>Bdelloidea</taxon>
        <taxon>Philodinida</taxon>
        <taxon>Philodinidae</taxon>
        <taxon>Rotaria</taxon>
    </lineage>
</organism>